<feature type="region of interest" description="Disordered" evidence="1">
    <location>
        <begin position="1"/>
        <end position="76"/>
    </location>
</feature>
<keyword evidence="3" id="KW-1185">Reference proteome</keyword>
<dbReference type="GeneID" id="64699617"/>
<dbReference type="Proteomes" id="UP000823399">
    <property type="component" value="Unassembled WGS sequence"/>
</dbReference>
<evidence type="ECO:0000256" key="1">
    <source>
        <dbReference type="SAM" id="MobiDB-lite"/>
    </source>
</evidence>
<feature type="compositionally biased region" description="Polar residues" evidence="1">
    <location>
        <begin position="47"/>
        <end position="59"/>
    </location>
</feature>
<proteinExistence type="predicted"/>
<comment type="caution">
    <text evidence="2">The sequence shown here is derived from an EMBL/GenBank/DDBJ whole genome shotgun (WGS) entry which is preliminary data.</text>
</comment>
<evidence type="ECO:0000313" key="2">
    <source>
        <dbReference type="EMBL" id="KAG2108481.1"/>
    </source>
</evidence>
<dbReference type="EMBL" id="JABBWM010000027">
    <property type="protein sequence ID" value="KAG2108481.1"/>
    <property type="molecule type" value="Genomic_DNA"/>
</dbReference>
<feature type="compositionally biased region" description="Basic and acidic residues" evidence="1">
    <location>
        <begin position="37"/>
        <end position="46"/>
    </location>
</feature>
<sequence length="277" mass="31367">MHTCITPLPSSVGQPSPTRDTDEPRQRPVQNLCSPFRDSRIHHDIQSMETQSKHITTYPRQLPPSSDDTSNDSSLLEDELRAFPRPPSDVMRNLCRLVTRAKRQFKPYDPHRSHVPNAIELRFIHRSVGKYASETDMSLADVQEGKDIFERGLRGMSHKVVTQIVIAKQATRESMRLRVLTTAWEIEAILQNIKVLESILEQDAHEYGRSIADASYFQRYLAGRNKQELEASMDFSVGAHSHDLASFAVADVQLDHTEALARKLCMPEEAPVEAVKG</sequence>
<name>A0A9P7F688_9AGAM</name>
<dbReference type="OrthoDB" id="2679361at2759"/>
<accession>A0A9P7F688</accession>
<evidence type="ECO:0000313" key="3">
    <source>
        <dbReference type="Proteomes" id="UP000823399"/>
    </source>
</evidence>
<dbReference type="AlphaFoldDB" id="A0A9P7F688"/>
<reference evidence="2" key="1">
    <citation type="journal article" date="2020" name="New Phytol.">
        <title>Comparative genomics reveals dynamic genome evolution in host specialist ectomycorrhizal fungi.</title>
        <authorList>
            <person name="Lofgren L.A."/>
            <person name="Nguyen N.H."/>
            <person name="Vilgalys R."/>
            <person name="Ruytinx J."/>
            <person name="Liao H.L."/>
            <person name="Branco S."/>
            <person name="Kuo A."/>
            <person name="LaButti K."/>
            <person name="Lipzen A."/>
            <person name="Andreopoulos W."/>
            <person name="Pangilinan J."/>
            <person name="Riley R."/>
            <person name="Hundley H."/>
            <person name="Na H."/>
            <person name="Barry K."/>
            <person name="Grigoriev I.V."/>
            <person name="Stajich J.E."/>
            <person name="Kennedy P.G."/>
        </authorList>
    </citation>
    <scope>NUCLEOTIDE SEQUENCE</scope>
    <source>
        <strain evidence="2">FC423</strain>
    </source>
</reference>
<dbReference type="RefSeq" id="XP_041292926.1">
    <property type="nucleotide sequence ID" value="XM_041437358.1"/>
</dbReference>
<organism evidence="2 3">
    <name type="scientific">Suillus discolor</name>
    <dbReference type="NCBI Taxonomy" id="1912936"/>
    <lineage>
        <taxon>Eukaryota</taxon>
        <taxon>Fungi</taxon>
        <taxon>Dikarya</taxon>
        <taxon>Basidiomycota</taxon>
        <taxon>Agaricomycotina</taxon>
        <taxon>Agaricomycetes</taxon>
        <taxon>Agaricomycetidae</taxon>
        <taxon>Boletales</taxon>
        <taxon>Suillineae</taxon>
        <taxon>Suillaceae</taxon>
        <taxon>Suillus</taxon>
    </lineage>
</organism>
<feature type="compositionally biased region" description="Polar residues" evidence="1">
    <location>
        <begin position="8"/>
        <end position="18"/>
    </location>
</feature>
<protein>
    <submittedName>
        <fullName evidence="2">Uncharacterized protein</fullName>
    </submittedName>
</protein>
<gene>
    <name evidence="2" type="ORF">F5147DRAFT_695167</name>
</gene>
<feature type="compositionally biased region" description="Low complexity" evidence="1">
    <location>
        <begin position="63"/>
        <end position="74"/>
    </location>
</feature>